<dbReference type="PANTHER" id="PTHR37616:SF2">
    <property type="entry name" value="BZIP DOMAIN-CONTAINING PROTEIN"/>
    <property type="match status" value="1"/>
</dbReference>
<dbReference type="InterPro" id="IPR004827">
    <property type="entry name" value="bZIP"/>
</dbReference>
<dbReference type="Pfam" id="PF00170">
    <property type="entry name" value="bZIP_1"/>
    <property type="match status" value="1"/>
</dbReference>
<name>A0A0B1PAC3_UNCNE</name>
<evidence type="ECO:0000313" key="3">
    <source>
        <dbReference type="EMBL" id="KHJ33896.1"/>
    </source>
</evidence>
<dbReference type="SUPFAM" id="SSF57959">
    <property type="entry name" value="Leucine zipper domain"/>
    <property type="match status" value="1"/>
</dbReference>
<dbReference type="Gene3D" id="1.20.5.170">
    <property type="match status" value="1"/>
</dbReference>
<accession>A0A0B1PAC3</accession>
<dbReference type="AlphaFoldDB" id="A0A0B1PAC3"/>
<comment type="caution">
    <text evidence="3">The sequence shown here is derived from an EMBL/GenBank/DDBJ whole genome shotgun (WGS) entry which is preliminary data.</text>
</comment>
<dbReference type="PROSITE" id="PS50217">
    <property type="entry name" value="BZIP"/>
    <property type="match status" value="1"/>
</dbReference>
<evidence type="ECO:0000256" key="1">
    <source>
        <dbReference type="SAM" id="MobiDB-lite"/>
    </source>
</evidence>
<feature type="region of interest" description="Disordered" evidence="1">
    <location>
        <begin position="187"/>
        <end position="218"/>
    </location>
</feature>
<dbReference type="EMBL" id="JNVN01001158">
    <property type="protein sequence ID" value="KHJ33896.1"/>
    <property type="molecule type" value="Genomic_DNA"/>
</dbReference>
<evidence type="ECO:0000259" key="2">
    <source>
        <dbReference type="PROSITE" id="PS50217"/>
    </source>
</evidence>
<dbReference type="CDD" id="cd14810">
    <property type="entry name" value="bZIP_u1"/>
    <property type="match status" value="1"/>
</dbReference>
<keyword evidence="4" id="KW-1185">Reference proteome</keyword>
<dbReference type="SMART" id="SM00338">
    <property type="entry name" value="BRLZ"/>
    <property type="match status" value="1"/>
</dbReference>
<organism evidence="3 4">
    <name type="scientific">Uncinula necator</name>
    <name type="common">Grape powdery mildew</name>
    <dbReference type="NCBI Taxonomy" id="52586"/>
    <lineage>
        <taxon>Eukaryota</taxon>
        <taxon>Fungi</taxon>
        <taxon>Dikarya</taxon>
        <taxon>Ascomycota</taxon>
        <taxon>Pezizomycotina</taxon>
        <taxon>Leotiomycetes</taxon>
        <taxon>Erysiphales</taxon>
        <taxon>Erysiphaceae</taxon>
        <taxon>Erysiphe</taxon>
    </lineage>
</organism>
<dbReference type="PANTHER" id="PTHR37616">
    <property type="entry name" value="BZIP TRANSCRIPTION FACTOR 60-LIKE"/>
    <property type="match status" value="1"/>
</dbReference>
<dbReference type="STRING" id="52586.A0A0B1PAC3"/>
<proteinExistence type="predicted"/>
<feature type="compositionally biased region" description="Basic and acidic residues" evidence="1">
    <location>
        <begin position="202"/>
        <end position="218"/>
    </location>
</feature>
<dbReference type="HOGENOM" id="CLU_728010_0_0_1"/>
<reference evidence="3 4" key="1">
    <citation type="journal article" date="2014" name="BMC Genomics">
        <title>Adaptive genomic structural variation in the grape powdery mildew pathogen, Erysiphe necator.</title>
        <authorList>
            <person name="Jones L."/>
            <person name="Riaz S."/>
            <person name="Morales-Cruz A."/>
            <person name="Amrine K.C."/>
            <person name="McGuire B."/>
            <person name="Gubler W.D."/>
            <person name="Walker M.A."/>
            <person name="Cantu D."/>
        </authorList>
    </citation>
    <scope>NUCLEOTIDE SEQUENCE [LARGE SCALE GENOMIC DNA]</scope>
    <source>
        <strain evidence="4">c</strain>
    </source>
</reference>
<gene>
    <name evidence="3" type="ORF">EV44_g5365</name>
</gene>
<feature type="domain" description="BZIP" evidence="2">
    <location>
        <begin position="212"/>
        <end position="275"/>
    </location>
</feature>
<dbReference type="InterPro" id="IPR046347">
    <property type="entry name" value="bZIP_sf"/>
</dbReference>
<dbReference type="GO" id="GO:0003700">
    <property type="term" value="F:DNA-binding transcription factor activity"/>
    <property type="evidence" value="ECO:0007669"/>
    <property type="project" value="InterPro"/>
</dbReference>
<dbReference type="OMA" id="HESTTQH"/>
<evidence type="ECO:0000313" key="4">
    <source>
        <dbReference type="Proteomes" id="UP000030854"/>
    </source>
</evidence>
<sequence>MGTLPSANSSIFAMNQLQECAFTSQEDGDDDFLDLQTIPNCEGAQNSSEIDVDFDSSTSEPAYFHPTLTNIALTDLNTVSGQQLYLPPTQRDDINCLWPGINQPQTFTEIQPKHESTTQHSRLRSTSQGLLNRYSSPVMRTISPIKVVSPPRDPIVEEKITQLLKSIRQTNQELEISGEHAISNFSTRSLSKKEEEMDEDEKLLASEEGKKLSSKERRQLRNKVSARAFRSRRKEYINQLEDEIALRINENVDLRAQIQALMEENVRLSDFTRMLVSSPSFTGFFDALAINPSSNLNVRAYQQQSEKTNQAQLQLEKEANHHVIQQQKQHQYLGMAVLPESPVDLTMLDLNCEENDACQPRIYFTQNIPETILDYATISY</sequence>
<protein>
    <submittedName>
        <fullName evidence="3">Putative bzip transcription factor protein</fullName>
    </submittedName>
</protein>
<dbReference type="Proteomes" id="UP000030854">
    <property type="component" value="Unassembled WGS sequence"/>
</dbReference>